<evidence type="ECO:0000256" key="16">
    <source>
        <dbReference type="ARBA" id="ARBA00048949"/>
    </source>
</evidence>
<dbReference type="Proteomes" id="UP001501920">
    <property type="component" value="Chromosome 18"/>
</dbReference>
<dbReference type="AlphaFoldDB" id="A0AAR2LMI3"/>
<sequence>MSSLYKPFSVSDGPCKDAILRQGCKSQQHPAALTSIPPSGLASSAGGVVANRFAPIHHICAGKRSLAAAAVGGRKVTHPGKAILAGGIAGGIEICITFPTEYVKTQLQLDERANPPRYRGIGDCVRLTVQDHGLRGLYRGLSSLLYGSIPKSAVRFGTFEVLSNPMRDDTGRLDNTRSLLCGLGAGITEAVLVVCPMETLKVKLIHDQCSLQPRYRGFFHGVREIIRDQGVRGTYQGLTATVLKQGTNQAIRFYVMNLLRNWYKGDDPRRDMHPLVTAMFGATAGAASVFGNTPLDVVKTRMQVHLSTGLEAHRYKNTLDCAFQILKNEGPQAFYKGTVPRLGRVCLDVAIVFVLYEEVVKLLNQVWRTD</sequence>
<evidence type="ECO:0000256" key="3">
    <source>
        <dbReference type="ARBA" id="ARBA00022448"/>
    </source>
</evidence>
<comment type="catalytic activity">
    <reaction evidence="11">
        <text>cis-aconitate(in) + citrate(out) = cis-aconitate(out) + citrate(in)</text>
        <dbReference type="Rhea" id="RHEA:72475"/>
        <dbReference type="ChEBI" id="CHEBI:16383"/>
        <dbReference type="ChEBI" id="CHEBI:16947"/>
    </reaction>
</comment>
<proteinExistence type="inferred from homology"/>
<evidence type="ECO:0000313" key="21">
    <source>
        <dbReference type="Ensembl" id="ENSPNAP00000075536.1"/>
    </source>
</evidence>
<dbReference type="PANTHER" id="PTHR45788:SF7">
    <property type="entry name" value="TRICARBOXYLATE TRANSPORT PROTEIN A, MITOCHONDRIAL"/>
    <property type="match status" value="1"/>
</dbReference>
<keyword evidence="10 19" id="KW-0472">Membrane</keyword>
<comment type="catalytic activity">
    <reaction evidence="16">
        <text>trans-aconitate(in) + citrate(out) = trans-aconitate(out) + citrate(in)</text>
        <dbReference type="Rhea" id="RHEA:72479"/>
        <dbReference type="ChEBI" id="CHEBI:15708"/>
        <dbReference type="ChEBI" id="CHEBI:16947"/>
    </reaction>
</comment>
<reference evidence="21 22" key="1">
    <citation type="submission" date="2020-10" db="EMBL/GenBank/DDBJ databases">
        <title>Pygocentrus nattereri (red-bellied piranha) genome, fPygNat1, primary haplotype.</title>
        <authorList>
            <person name="Myers G."/>
            <person name="Meyer A."/>
            <person name="Karagic N."/>
            <person name="Pippel M."/>
            <person name="Winkler S."/>
            <person name="Tracey A."/>
            <person name="Wood J."/>
            <person name="Formenti G."/>
            <person name="Howe K."/>
            <person name="Fedrigo O."/>
            <person name="Jarvis E.D."/>
        </authorList>
    </citation>
    <scope>NUCLEOTIDE SEQUENCE [LARGE SCALE GENOMIC DNA]</scope>
</reference>
<evidence type="ECO:0000256" key="13">
    <source>
        <dbReference type="ARBA" id="ARBA00036668"/>
    </source>
</evidence>
<evidence type="ECO:0000256" key="8">
    <source>
        <dbReference type="ARBA" id="ARBA00022989"/>
    </source>
</evidence>
<evidence type="ECO:0000256" key="18">
    <source>
        <dbReference type="ARBA" id="ARBA00093390"/>
    </source>
</evidence>
<dbReference type="GO" id="GO:0015297">
    <property type="term" value="F:antiporter activity"/>
    <property type="evidence" value="ECO:0007669"/>
    <property type="project" value="UniProtKB-KW"/>
</dbReference>
<dbReference type="GO" id="GO:0071913">
    <property type="term" value="F:citrate secondary active transmembrane transporter activity"/>
    <property type="evidence" value="ECO:0007669"/>
    <property type="project" value="TreeGrafter"/>
</dbReference>
<evidence type="ECO:0000256" key="15">
    <source>
        <dbReference type="ARBA" id="ARBA00048440"/>
    </source>
</evidence>
<comment type="function">
    <text evidence="18">Mitochondrial electroneutral antiporter that exports citrate from the mitochondria into the cytosol in exchange for malate. Also able to mediate the exchange of citrate for isocitrate, phosphoenolpyruvate, cis-aconitate and to a lesser extent trans-aconitate, maleate and succinate. In the cytoplasm, citrate plays important roles in fatty acid and sterol synthesis, regulation of glycolysis, protein acetylation, and other physiopathological processes.</text>
</comment>
<evidence type="ECO:0000256" key="20">
    <source>
        <dbReference type="RuleBase" id="RU000488"/>
    </source>
</evidence>
<evidence type="ECO:0000256" key="2">
    <source>
        <dbReference type="ARBA" id="ARBA00006375"/>
    </source>
</evidence>
<dbReference type="GO" id="GO:0007528">
    <property type="term" value="P:neuromuscular junction development"/>
    <property type="evidence" value="ECO:0007669"/>
    <property type="project" value="UniProtKB-ARBA"/>
</dbReference>
<comment type="catalytic activity">
    <reaction evidence="17">
        <text>phosphoenolpyruvate(in) + citrate(out) = phosphoenolpyruvate(out) + citrate(in)</text>
        <dbReference type="Rhea" id="RHEA:72487"/>
        <dbReference type="ChEBI" id="CHEBI:16947"/>
        <dbReference type="ChEBI" id="CHEBI:58702"/>
    </reaction>
</comment>
<comment type="catalytic activity">
    <reaction evidence="13">
        <text>citrate(out) + (S)-malate(in) = citrate(in) + (S)-malate(out)</text>
        <dbReference type="Rhea" id="RHEA:72483"/>
        <dbReference type="ChEBI" id="CHEBI:15589"/>
        <dbReference type="ChEBI" id="CHEBI:16947"/>
    </reaction>
</comment>
<evidence type="ECO:0000313" key="22">
    <source>
        <dbReference type="Proteomes" id="UP001501920"/>
    </source>
</evidence>
<accession>A0AAR2LMI3</accession>
<dbReference type="GO" id="GO:0006843">
    <property type="term" value="P:mitochondrial citrate transmembrane transport"/>
    <property type="evidence" value="ECO:0007669"/>
    <property type="project" value="TreeGrafter"/>
</dbReference>
<dbReference type="InterPro" id="IPR018108">
    <property type="entry name" value="MCP_transmembrane"/>
</dbReference>
<feature type="repeat" description="Solcar" evidence="19">
    <location>
        <begin position="176"/>
        <end position="262"/>
    </location>
</feature>
<feature type="repeat" description="Solcar" evidence="19">
    <location>
        <begin position="77"/>
        <end position="165"/>
    </location>
</feature>
<dbReference type="PANTHER" id="PTHR45788">
    <property type="entry name" value="SUCCINATE/FUMARATE MITOCHONDRIAL TRANSPORTER-RELATED"/>
    <property type="match status" value="1"/>
</dbReference>
<keyword evidence="3 20" id="KW-0813">Transport</keyword>
<evidence type="ECO:0000256" key="6">
    <source>
        <dbReference type="ARBA" id="ARBA00022737"/>
    </source>
</evidence>
<evidence type="ECO:0000256" key="5">
    <source>
        <dbReference type="ARBA" id="ARBA00022692"/>
    </source>
</evidence>
<keyword evidence="9" id="KW-0496">Mitochondrion</keyword>
<dbReference type="InterPro" id="IPR002067">
    <property type="entry name" value="MCP"/>
</dbReference>
<dbReference type="GeneTree" id="ENSGT00940000165695"/>
<dbReference type="PROSITE" id="PS50920">
    <property type="entry name" value="SOLCAR"/>
    <property type="match status" value="3"/>
</dbReference>
<keyword evidence="5 19" id="KW-0812">Transmembrane</keyword>
<evidence type="ECO:0000256" key="7">
    <source>
        <dbReference type="ARBA" id="ARBA00022792"/>
    </source>
</evidence>
<dbReference type="Pfam" id="PF00153">
    <property type="entry name" value="Mito_carr"/>
    <property type="match status" value="3"/>
</dbReference>
<evidence type="ECO:0000256" key="17">
    <source>
        <dbReference type="ARBA" id="ARBA00049256"/>
    </source>
</evidence>
<evidence type="ECO:0000256" key="19">
    <source>
        <dbReference type="PROSITE-ProRule" id="PRU00282"/>
    </source>
</evidence>
<feature type="repeat" description="Solcar" evidence="19">
    <location>
        <begin position="272"/>
        <end position="362"/>
    </location>
</feature>
<evidence type="ECO:0000256" key="1">
    <source>
        <dbReference type="ARBA" id="ARBA00004448"/>
    </source>
</evidence>
<dbReference type="FunFam" id="1.50.40.10:FF:000007">
    <property type="entry name" value="Mitochondrial tricarboxylate transport protein-like"/>
    <property type="match status" value="1"/>
</dbReference>
<dbReference type="InterPro" id="IPR049563">
    <property type="entry name" value="TXTP-like"/>
</dbReference>
<dbReference type="InterPro" id="IPR023395">
    <property type="entry name" value="MCP_dom_sf"/>
</dbReference>
<comment type="similarity">
    <text evidence="2 20">Belongs to the mitochondrial carrier (TC 2.A.29) family.</text>
</comment>
<keyword evidence="4" id="KW-0050">Antiport</keyword>
<evidence type="ECO:0000256" key="14">
    <source>
        <dbReference type="ARBA" id="ARBA00047569"/>
    </source>
</evidence>
<reference evidence="21" key="3">
    <citation type="submission" date="2025-09" db="UniProtKB">
        <authorList>
            <consortium name="Ensembl"/>
        </authorList>
    </citation>
    <scope>IDENTIFICATION</scope>
</reference>
<dbReference type="GO" id="GO:0005743">
    <property type="term" value="C:mitochondrial inner membrane"/>
    <property type="evidence" value="ECO:0007669"/>
    <property type="project" value="UniProtKB-SubCell"/>
</dbReference>
<evidence type="ECO:0000256" key="9">
    <source>
        <dbReference type="ARBA" id="ARBA00023128"/>
    </source>
</evidence>
<comment type="subcellular location">
    <subcellularLocation>
        <location evidence="1">Mitochondrion inner membrane</location>
        <topology evidence="1">Multi-pass membrane protein</topology>
    </subcellularLocation>
</comment>
<dbReference type="Ensembl" id="ENSPNAT00000043226.1">
    <property type="protein sequence ID" value="ENSPNAP00000075536.1"/>
    <property type="gene ID" value="ENSPNAG00000036853.1"/>
</dbReference>
<comment type="catalytic activity">
    <reaction evidence="15">
        <text>maleate(in) + citrate(out) = maleate(out) + citrate(in)</text>
        <dbReference type="Rhea" id="RHEA:72491"/>
        <dbReference type="ChEBI" id="CHEBI:16947"/>
        <dbReference type="ChEBI" id="CHEBI:30780"/>
    </reaction>
</comment>
<dbReference type="PRINTS" id="PR00926">
    <property type="entry name" value="MITOCARRIER"/>
</dbReference>
<comment type="catalytic activity">
    <reaction evidence="12">
        <text>citrate(out) + succinate(in) = citrate(in) + succinate(out)</text>
        <dbReference type="Rhea" id="RHEA:28835"/>
        <dbReference type="ChEBI" id="CHEBI:16947"/>
        <dbReference type="ChEBI" id="CHEBI:30031"/>
    </reaction>
</comment>
<evidence type="ECO:0000256" key="10">
    <source>
        <dbReference type="ARBA" id="ARBA00023136"/>
    </source>
</evidence>
<name>A0AAR2LMI3_PYGNA</name>
<keyword evidence="22" id="KW-1185">Reference proteome</keyword>
<evidence type="ECO:0000256" key="4">
    <source>
        <dbReference type="ARBA" id="ARBA00022449"/>
    </source>
</evidence>
<keyword evidence="6" id="KW-0677">Repeat</keyword>
<evidence type="ECO:0000256" key="12">
    <source>
        <dbReference type="ARBA" id="ARBA00036264"/>
    </source>
</evidence>
<dbReference type="SUPFAM" id="SSF103506">
    <property type="entry name" value="Mitochondrial carrier"/>
    <property type="match status" value="1"/>
</dbReference>
<keyword evidence="7" id="KW-0999">Mitochondrion inner membrane</keyword>
<dbReference type="Gene3D" id="1.50.40.10">
    <property type="entry name" value="Mitochondrial carrier domain"/>
    <property type="match status" value="1"/>
</dbReference>
<reference evidence="21" key="2">
    <citation type="submission" date="2025-08" db="UniProtKB">
        <authorList>
            <consortium name="Ensembl"/>
        </authorList>
    </citation>
    <scope>IDENTIFICATION</scope>
</reference>
<keyword evidence="8" id="KW-1133">Transmembrane helix</keyword>
<evidence type="ECO:0000256" key="11">
    <source>
        <dbReference type="ARBA" id="ARBA00036042"/>
    </source>
</evidence>
<organism evidence="21 22">
    <name type="scientific">Pygocentrus nattereri</name>
    <name type="common">Red-bellied piranha</name>
    <dbReference type="NCBI Taxonomy" id="42514"/>
    <lineage>
        <taxon>Eukaryota</taxon>
        <taxon>Metazoa</taxon>
        <taxon>Chordata</taxon>
        <taxon>Craniata</taxon>
        <taxon>Vertebrata</taxon>
        <taxon>Euteleostomi</taxon>
        <taxon>Actinopterygii</taxon>
        <taxon>Neopterygii</taxon>
        <taxon>Teleostei</taxon>
        <taxon>Ostariophysi</taxon>
        <taxon>Characiformes</taxon>
        <taxon>Characoidei</taxon>
        <taxon>Pygocentrus</taxon>
    </lineage>
</organism>
<protein>
    <submittedName>
        <fullName evidence="21">Uncharacterized protein</fullName>
    </submittedName>
</protein>
<comment type="catalytic activity">
    <reaction evidence="14">
        <text>D-threo-isocitrate(in) + citrate(out) = D-threo-isocitrate(out) + citrate(in)</text>
        <dbReference type="Rhea" id="RHEA:72471"/>
        <dbReference type="ChEBI" id="CHEBI:15562"/>
        <dbReference type="ChEBI" id="CHEBI:16947"/>
    </reaction>
</comment>